<evidence type="ECO:0000313" key="4">
    <source>
        <dbReference type="EMBL" id="SCC81364.1"/>
    </source>
</evidence>
<gene>
    <name evidence="4" type="ORF">GA0071312_2302</name>
    <name evidence="3" type="ORF">HLUCCO17_02525</name>
</gene>
<feature type="compositionally biased region" description="Basic and acidic residues" evidence="1">
    <location>
        <begin position="1"/>
        <end position="17"/>
    </location>
</feature>
<evidence type="ECO:0000256" key="2">
    <source>
        <dbReference type="SAM" id="Phobius"/>
    </source>
</evidence>
<feature type="compositionally biased region" description="Basic and acidic residues" evidence="1">
    <location>
        <begin position="29"/>
        <end position="38"/>
    </location>
</feature>
<protein>
    <submittedName>
        <fullName evidence="3">Uncharacterized protein</fullName>
    </submittedName>
</protein>
<evidence type="ECO:0000256" key="1">
    <source>
        <dbReference type="SAM" id="MobiDB-lite"/>
    </source>
</evidence>
<name>A0A0P7Y5K1_9HYPH</name>
<reference evidence="4 6" key="2">
    <citation type="submission" date="2016-08" db="EMBL/GenBank/DDBJ databases">
        <authorList>
            <person name="Varghese N."/>
            <person name="Submissions Spin"/>
        </authorList>
    </citation>
    <scope>NUCLEOTIDE SEQUENCE [LARGE SCALE GENOMIC DNA]</scope>
    <source>
        <strain evidence="4 6">HL-109</strain>
    </source>
</reference>
<feature type="compositionally biased region" description="Polar residues" evidence="1">
    <location>
        <begin position="71"/>
        <end position="80"/>
    </location>
</feature>
<dbReference type="Proteomes" id="UP000182800">
    <property type="component" value="Unassembled WGS sequence"/>
</dbReference>
<dbReference type="RefSeq" id="WP_074445080.1">
    <property type="nucleotide sequence ID" value="NZ_FMBM01000002.1"/>
</dbReference>
<accession>A0A0P7Y5K1</accession>
<dbReference type="AlphaFoldDB" id="A0A0P7Y5K1"/>
<feature type="region of interest" description="Disordered" evidence="1">
    <location>
        <begin position="71"/>
        <end position="90"/>
    </location>
</feature>
<dbReference type="STRING" id="1653334.GA0071312_2302"/>
<reference evidence="3 5" key="1">
    <citation type="submission" date="2015-09" db="EMBL/GenBank/DDBJ databases">
        <title>Identification and resolution of microdiversity through metagenomic sequencing of parallel consortia.</title>
        <authorList>
            <person name="Nelson W.C."/>
            <person name="Romine M.F."/>
            <person name="Lindemann S.R."/>
        </authorList>
    </citation>
    <scope>NUCLEOTIDE SEQUENCE [LARGE SCALE GENOMIC DNA]</scope>
    <source>
        <strain evidence="3">HL-109</strain>
    </source>
</reference>
<keyword evidence="6" id="KW-1185">Reference proteome</keyword>
<evidence type="ECO:0000313" key="5">
    <source>
        <dbReference type="Proteomes" id="UP000050497"/>
    </source>
</evidence>
<feature type="region of interest" description="Disordered" evidence="1">
    <location>
        <begin position="1"/>
        <end position="41"/>
    </location>
</feature>
<comment type="caution">
    <text evidence="3">The sequence shown here is derived from an EMBL/GenBank/DDBJ whole genome shotgun (WGS) entry which is preliminary data.</text>
</comment>
<evidence type="ECO:0000313" key="6">
    <source>
        <dbReference type="Proteomes" id="UP000182800"/>
    </source>
</evidence>
<evidence type="ECO:0000313" key="3">
    <source>
        <dbReference type="EMBL" id="KPQ12463.1"/>
    </source>
</evidence>
<sequence>MTQRDPGQRPTEHDPNAPHRNPNLMQPGHDPDQIDQRPKPARRTSSLWIWVLIGAVVLIGLISLLTFGTTEVGQAPTATLPQGEPTIDAQ</sequence>
<dbReference type="EMBL" id="FMBM01000002">
    <property type="protein sequence ID" value="SCC81364.1"/>
    <property type="molecule type" value="Genomic_DNA"/>
</dbReference>
<organism evidence="3 5">
    <name type="scientific">Saliniramus fredricksonii</name>
    <dbReference type="NCBI Taxonomy" id="1653334"/>
    <lineage>
        <taxon>Bacteria</taxon>
        <taxon>Pseudomonadati</taxon>
        <taxon>Pseudomonadota</taxon>
        <taxon>Alphaproteobacteria</taxon>
        <taxon>Hyphomicrobiales</taxon>
        <taxon>Salinarimonadaceae</taxon>
        <taxon>Saliniramus</taxon>
    </lineage>
</organism>
<feature type="transmembrane region" description="Helical" evidence="2">
    <location>
        <begin position="47"/>
        <end position="67"/>
    </location>
</feature>
<proteinExistence type="predicted"/>
<keyword evidence="2" id="KW-0472">Membrane</keyword>
<dbReference type="Proteomes" id="UP000050497">
    <property type="component" value="Unassembled WGS sequence"/>
</dbReference>
<dbReference type="EMBL" id="LJSX01000002">
    <property type="protein sequence ID" value="KPQ12463.1"/>
    <property type="molecule type" value="Genomic_DNA"/>
</dbReference>
<keyword evidence="2" id="KW-0812">Transmembrane</keyword>
<keyword evidence="2" id="KW-1133">Transmembrane helix</keyword>